<feature type="binding site" evidence="11">
    <location>
        <position position="396"/>
    </location>
    <ligand>
        <name>S-adenosyl-L-methionine</name>
        <dbReference type="ChEBI" id="CHEBI:59789"/>
    </ligand>
</feature>
<comment type="subcellular location">
    <subcellularLocation>
        <location evidence="1">Mitochondrion</location>
    </subcellularLocation>
</comment>
<keyword evidence="7" id="KW-0809">Transit peptide</keyword>
<evidence type="ECO:0000256" key="3">
    <source>
        <dbReference type="ARBA" id="ARBA00022603"/>
    </source>
</evidence>
<evidence type="ECO:0000259" key="13">
    <source>
        <dbReference type="PROSITE" id="PS51686"/>
    </source>
</evidence>
<evidence type="ECO:0000256" key="1">
    <source>
        <dbReference type="ARBA" id="ARBA00004173"/>
    </source>
</evidence>
<keyword evidence="6 11" id="KW-0694">RNA-binding</keyword>
<dbReference type="Proteomes" id="UP000215902">
    <property type="component" value="Unassembled WGS sequence"/>
</dbReference>
<sequence>MPSTAALASHYHHRSYLCIMAARRSVHSTVAMSSASNRKQAKKQQQHQDAELQPRWAVQRMFDQPPTATGALLTQWGRRALAHFDQIYGPEFGPELWPSIRLALLSQPRHVAVLNRFYVNQAAAETRLLTLGAEDLAPDWRRRLQAWPESAEESFESPAAGQPHQLSERSAELKVLSYDRLEAATFAASSAAAADSRSNLNEFLPATEFITEMDPRGRASLALSDSAVHDGSTDDSCSLIDPADPELWLPSDQTISPTLQVFAFPSSVQHQLMKPDGSDRWFPRPKPDQTTGLCPYLPMDLGSVAAALALCPGDGDSVLDLCSAPGSKAYCLLQQALPGQMLCLDKSSARSSRLARLLSSHVPPSVLAGCSVSQLYANALNSGAYPLNSFDRVLVDPTCSGDRHSLNDPEADLFSGRRSKERVGLPNTQLQLLLAGAAACRPGASLVYSTCTMSPAQNEAVVLSALAKLQPAFKLVDLRPLASLLAGAGCRVQSRQVGLLVLPHLLANYGPSFVCKLKRVD</sequence>
<keyword evidence="5 11" id="KW-0949">S-adenosyl-L-methionine</keyword>
<organism evidence="14 15">
    <name type="scientific">Macrostomum lignano</name>
    <dbReference type="NCBI Taxonomy" id="282301"/>
    <lineage>
        <taxon>Eukaryota</taxon>
        <taxon>Metazoa</taxon>
        <taxon>Spiralia</taxon>
        <taxon>Lophotrochozoa</taxon>
        <taxon>Platyhelminthes</taxon>
        <taxon>Rhabditophora</taxon>
        <taxon>Macrostomorpha</taxon>
        <taxon>Macrostomida</taxon>
        <taxon>Macrostomidae</taxon>
        <taxon>Macrostomum</taxon>
    </lineage>
</organism>
<keyword evidence="2" id="KW-0698">rRNA processing</keyword>
<feature type="active site" description="Nucleophile" evidence="11">
    <location>
        <position position="451"/>
    </location>
</feature>
<evidence type="ECO:0000313" key="15">
    <source>
        <dbReference type="Proteomes" id="UP000215902"/>
    </source>
</evidence>
<evidence type="ECO:0000256" key="2">
    <source>
        <dbReference type="ARBA" id="ARBA00022552"/>
    </source>
</evidence>
<dbReference type="PANTHER" id="PTHR22808:SF3">
    <property type="entry name" value="5-METHYLCYTOSINE RRNA METHYLTRANSFERASE NSUN4"/>
    <property type="match status" value="1"/>
</dbReference>
<evidence type="ECO:0000256" key="9">
    <source>
        <dbReference type="ARBA" id="ARBA00042050"/>
    </source>
</evidence>
<proteinExistence type="inferred from homology"/>
<keyword evidence="3 11" id="KW-0489">Methyltransferase</keyword>
<dbReference type="PROSITE" id="PS51686">
    <property type="entry name" value="SAM_MT_RSMB_NOP"/>
    <property type="match status" value="1"/>
</dbReference>
<dbReference type="Gene3D" id="3.40.50.150">
    <property type="entry name" value="Vaccinia Virus protein VP39"/>
    <property type="match status" value="1"/>
</dbReference>
<dbReference type="SUPFAM" id="SSF53335">
    <property type="entry name" value="S-adenosyl-L-methionine-dependent methyltransferases"/>
    <property type="match status" value="1"/>
</dbReference>
<gene>
    <name evidence="14" type="ORF">BOX15_Mlig023633g1</name>
</gene>
<keyword evidence="8" id="KW-0496">Mitochondrion</keyword>
<dbReference type="AlphaFoldDB" id="A0A267DYG0"/>
<evidence type="ECO:0000256" key="7">
    <source>
        <dbReference type="ARBA" id="ARBA00022946"/>
    </source>
</evidence>
<dbReference type="PRINTS" id="PR02008">
    <property type="entry name" value="RCMTFAMILY"/>
</dbReference>
<feature type="region of interest" description="Disordered" evidence="12">
    <location>
        <begin position="30"/>
        <end position="52"/>
    </location>
</feature>
<evidence type="ECO:0000256" key="4">
    <source>
        <dbReference type="ARBA" id="ARBA00022679"/>
    </source>
</evidence>
<dbReference type="GO" id="GO:0008173">
    <property type="term" value="F:RNA methyltransferase activity"/>
    <property type="evidence" value="ECO:0007669"/>
    <property type="project" value="InterPro"/>
</dbReference>
<dbReference type="STRING" id="282301.A0A267DYG0"/>
<dbReference type="InterPro" id="IPR001678">
    <property type="entry name" value="MeTrfase_RsmB-F_NOP2_dom"/>
</dbReference>
<reference evidence="14 15" key="1">
    <citation type="submission" date="2017-06" db="EMBL/GenBank/DDBJ databases">
        <title>A platform for efficient transgenesis in Macrostomum lignano, a flatworm model organism for stem cell research.</title>
        <authorList>
            <person name="Berezikov E."/>
        </authorList>
    </citation>
    <scope>NUCLEOTIDE SEQUENCE [LARGE SCALE GENOMIC DNA]</scope>
    <source>
        <strain evidence="14">DV1</strain>
        <tissue evidence="14">Whole organism</tissue>
    </source>
</reference>
<dbReference type="InterPro" id="IPR049560">
    <property type="entry name" value="MeTrfase_RsmB-F_NOP2_cat"/>
</dbReference>
<protein>
    <recommendedName>
        <fullName evidence="9">NOL1/NOP2/Sun domain family member 4</fullName>
    </recommendedName>
</protein>
<feature type="domain" description="SAM-dependent MTase RsmB/NOP-type" evidence="13">
    <location>
        <begin position="296"/>
        <end position="520"/>
    </location>
</feature>
<feature type="binding site" evidence="11">
    <location>
        <position position="345"/>
    </location>
    <ligand>
        <name>S-adenosyl-L-methionine</name>
        <dbReference type="ChEBI" id="CHEBI:59789"/>
    </ligand>
</feature>
<dbReference type="GO" id="GO:0005762">
    <property type="term" value="C:mitochondrial large ribosomal subunit"/>
    <property type="evidence" value="ECO:0007669"/>
    <property type="project" value="TreeGrafter"/>
</dbReference>
<evidence type="ECO:0000256" key="5">
    <source>
        <dbReference type="ARBA" id="ARBA00022691"/>
    </source>
</evidence>
<keyword evidence="15" id="KW-1185">Reference proteome</keyword>
<dbReference type="EMBL" id="NIVC01002924">
    <property type="protein sequence ID" value="PAA54363.1"/>
    <property type="molecule type" value="Genomic_DNA"/>
</dbReference>
<evidence type="ECO:0000256" key="6">
    <source>
        <dbReference type="ARBA" id="ARBA00022884"/>
    </source>
</evidence>
<dbReference type="GO" id="GO:0003723">
    <property type="term" value="F:RNA binding"/>
    <property type="evidence" value="ECO:0007669"/>
    <property type="project" value="UniProtKB-UniRule"/>
</dbReference>
<evidence type="ECO:0000256" key="12">
    <source>
        <dbReference type="SAM" id="MobiDB-lite"/>
    </source>
</evidence>
<dbReference type="PANTHER" id="PTHR22808">
    <property type="entry name" value="NCL1 YEAST -RELATED NOL1/NOP2/FMU SUN DOMAIN-CONTAINING"/>
    <property type="match status" value="1"/>
</dbReference>
<dbReference type="InterPro" id="IPR023267">
    <property type="entry name" value="RCMT"/>
</dbReference>
<feature type="binding site" evidence="11">
    <location>
        <begin position="322"/>
        <end position="328"/>
    </location>
    <ligand>
        <name>S-adenosyl-L-methionine</name>
        <dbReference type="ChEBI" id="CHEBI:59789"/>
    </ligand>
</feature>
<evidence type="ECO:0000256" key="11">
    <source>
        <dbReference type="PROSITE-ProRule" id="PRU01023"/>
    </source>
</evidence>
<comment type="caution">
    <text evidence="14">The sequence shown here is derived from an EMBL/GenBank/DDBJ whole genome shotgun (WGS) entry which is preliminary data.</text>
</comment>
<evidence type="ECO:0000256" key="10">
    <source>
        <dbReference type="ARBA" id="ARBA00049302"/>
    </source>
</evidence>
<evidence type="ECO:0000313" key="14">
    <source>
        <dbReference type="EMBL" id="PAA54363.1"/>
    </source>
</evidence>
<comment type="similarity">
    <text evidence="11">Belongs to the class I-like SAM-binding methyltransferase superfamily. RsmB/NOP family.</text>
</comment>
<comment type="catalytic activity">
    <reaction evidence="10">
        <text>a cytidine in rRNA + S-adenosyl-L-methionine = a 5-methylcytidine in rRNA + S-adenosyl-L-homocysteine + H(+)</text>
        <dbReference type="Rhea" id="RHEA:61484"/>
        <dbReference type="Rhea" id="RHEA-COMP:15836"/>
        <dbReference type="Rhea" id="RHEA-COMP:15837"/>
        <dbReference type="ChEBI" id="CHEBI:15378"/>
        <dbReference type="ChEBI" id="CHEBI:57856"/>
        <dbReference type="ChEBI" id="CHEBI:59789"/>
        <dbReference type="ChEBI" id="CHEBI:74483"/>
        <dbReference type="ChEBI" id="CHEBI:82748"/>
    </reaction>
</comment>
<dbReference type="Gene3D" id="6.20.240.40">
    <property type="match status" value="1"/>
</dbReference>
<comment type="caution">
    <text evidence="11">Lacks conserved residue(s) required for the propagation of feature annotation.</text>
</comment>
<name>A0A267DYG0_9PLAT</name>
<dbReference type="OrthoDB" id="8020218at2759"/>
<dbReference type="GO" id="GO:0031167">
    <property type="term" value="P:rRNA methylation"/>
    <property type="evidence" value="ECO:0007669"/>
    <property type="project" value="TreeGrafter"/>
</dbReference>
<evidence type="ECO:0000256" key="8">
    <source>
        <dbReference type="ARBA" id="ARBA00023128"/>
    </source>
</evidence>
<dbReference type="InterPro" id="IPR029063">
    <property type="entry name" value="SAM-dependent_MTases_sf"/>
</dbReference>
<dbReference type="Pfam" id="PF01189">
    <property type="entry name" value="Methyltr_RsmB-F"/>
    <property type="match status" value="1"/>
</dbReference>
<accession>A0A267DYG0</accession>
<keyword evidence="4 11" id="KW-0808">Transferase</keyword>